<dbReference type="InterPro" id="IPR046342">
    <property type="entry name" value="CBS_dom_sf"/>
</dbReference>
<comment type="similarity">
    <text evidence="2">Belongs to the SLC41A transporter family.</text>
</comment>
<feature type="domain" description="CBS" evidence="10">
    <location>
        <begin position="4"/>
        <end position="67"/>
    </location>
</feature>
<evidence type="ECO:0000256" key="5">
    <source>
        <dbReference type="ARBA" id="ARBA00022842"/>
    </source>
</evidence>
<keyword evidence="12" id="KW-1185">Reference proteome</keyword>
<dbReference type="PROSITE" id="PS51371">
    <property type="entry name" value="CBS"/>
    <property type="match status" value="1"/>
</dbReference>
<feature type="non-terminal residue" evidence="11">
    <location>
        <position position="1"/>
    </location>
</feature>
<evidence type="ECO:0000256" key="1">
    <source>
        <dbReference type="ARBA" id="ARBA00004141"/>
    </source>
</evidence>
<feature type="transmembrane region" description="Helical" evidence="9">
    <location>
        <begin position="150"/>
        <end position="169"/>
    </location>
</feature>
<evidence type="ECO:0000259" key="10">
    <source>
        <dbReference type="PROSITE" id="PS51371"/>
    </source>
</evidence>
<organism evidence="11 12">
    <name type="scientific">Hydrogenovibrio marinus</name>
    <dbReference type="NCBI Taxonomy" id="28885"/>
    <lineage>
        <taxon>Bacteria</taxon>
        <taxon>Pseudomonadati</taxon>
        <taxon>Pseudomonadota</taxon>
        <taxon>Gammaproteobacteria</taxon>
        <taxon>Thiotrichales</taxon>
        <taxon>Piscirickettsiaceae</taxon>
        <taxon>Hydrogenovibrio</taxon>
    </lineage>
</organism>
<comment type="subcellular location">
    <subcellularLocation>
        <location evidence="1">Membrane</location>
        <topology evidence="1">Multi-pass membrane protein</topology>
    </subcellularLocation>
</comment>
<keyword evidence="8" id="KW-0129">CBS domain</keyword>
<keyword evidence="6 9" id="KW-1133">Transmembrane helix</keyword>
<gene>
    <name evidence="11" type="ORF">EI16_03315</name>
</gene>
<dbReference type="EMBL" id="JMIU01000001">
    <property type="protein sequence ID" value="KDN95343.1"/>
    <property type="molecule type" value="Genomic_DNA"/>
</dbReference>
<feature type="transmembrane region" description="Helical" evidence="9">
    <location>
        <begin position="288"/>
        <end position="311"/>
    </location>
</feature>
<feature type="transmembrane region" description="Helical" evidence="9">
    <location>
        <begin position="223"/>
        <end position="245"/>
    </location>
</feature>
<dbReference type="SUPFAM" id="SSF54631">
    <property type="entry name" value="CBS-domain pair"/>
    <property type="match status" value="1"/>
</dbReference>
<dbReference type="GO" id="GO:0016020">
    <property type="term" value="C:membrane"/>
    <property type="evidence" value="ECO:0007669"/>
    <property type="project" value="UniProtKB-SubCell"/>
</dbReference>
<evidence type="ECO:0000313" key="11">
    <source>
        <dbReference type="EMBL" id="KDN95343.1"/>
    </source>
</evidence>
<dbReference type="InterPro" id="IPR000644">
    <property type="entry name" value="CBS_dom"/>
</dbReference>
<evidence type="ECO:0000256" key="9">
    <source>
        <dbReference type="SAM" id="Phobius"/>
    </source>
</evidence>
<dbReference type="GO" id="GO:0015095">
    <property type="term" value="F:magnesium ion transmembrane transporter activity"/>
    <property type="evidence" value="ECO:0007669"/>
    <property type="project" value="InterPro"/>
</dbReference>
<keyword evidence="7 9" id="KW-0472">Membrane</keyword>
<name>A0A066ZNF5_HYDMR</name>
<evidence type="ECO:0000313" key="12">
    <source>
        <dbReference type="Proteomes" id="UP000027341"/>
    </source>
</evidence>
<dbReference type="Proteomes" id="UP000027341">
    <property type="component" value="Unassembled WGS sequence"/>
</dbReference>
<proteinExistence type="inferred from homology"/>
<dbReference type="Gene3D" id="1.10.357.20">
    <property type="entry name" value="SLC41 divalent cation transporters, integral membrane domain"/>
    <property type="match status" value="1"/>
</dbReference>
<dbReference type="Pfam" id="PF01769">
    <property type="entry name" value="MgtE"/>
    <property type="match status" value="1"/>
</dbReference>
<evidence type="ECO:0000256" key="3">
    <source>
        <dbReference type="ARBA" id="ARBA00022448"/>
    </source>
</evidence>
<dbReference type="AlphaFoldDB" id="A0A066ZNF5"/>
<dbReference type="CDD" id="cd04606">
    <property type="entry name" value="CBS_pair_Mg_transporter"/>
    <property type="match status" value="1"/>
</dbReference>
<keyword evidence="3" id="KW-0813">Transport</keyword>
<keyword evidence="4 9" id="KW-0812">Transmembrane</keyword>
<evidence type="ECO:0000256" key="6">
    <source>
        <dbReference type="ARBA" id="ARBA00022989"/>
    </source>
</evidence>
<dbReference type="PANTHER" id="PTHR43773">
    <property type="entry name" value="MAGNESIUM TRANSPORTER MGTE"/>
    <property type="match status" value="1"/>
</dbReference>
<keyword evidence="5" id="KW-0460">Magnesium</keyword>
<dbReference type="Pfam" id="PF00571">
    <property type="entry name" value="CBS"/>
    <property type="match status" value="2"/>
</dbReference>
<evidence type="ECO:0000256" key="4">
    <source>
        <dbReference type="ARBA" id="ARBA00022692"/>
    </source>
</evidence>
<sequence>GGLMSTDIVTVRSDVSLEVVLRLLRKMGSLPEATLDLIVRDREGQYEGVLRVNDLITNDEDTLVHELVKKKDAIKATTSDKDVAHYFEKNDIISAAVVDENNLILGRITIDDIVDIIREEAEHAQMASAGLTEEEDLFSPPLRSAKRRSFWLGINLLTALFASTVIGAFEATIQQIVALAILMPIVASMGGIAGTQTATIVIRALATGKLGAKNSRALVLKEGLVGFLNGLIWSVLTGATAAIWFDQLSLGMIFGAAMLLNLIAAAVAGAMIPLALNKFKIDPALASGLMLTTVTDSLGFFVFLGLATIILV</sequence>
<accession>A0A066ZNF5</accession>
<dbReference type="RefSeq" id="WP_035628839.1">
    <property type="nucleotide sequence ID" value="NZ_JMIU01000001.1"/>
</dbReference>
<comment type="caution">
    <text evidence="11">The sequence shown here is derived from an EMBL/GenBank/DDBJ whole genome shotgun (WGS) entry which is preliminary data.</text>
</comment>
<protein>
    <submittedName>
        <fullName evidence="11">Magnesium transporter</fullName>
    </submittedName>
</protein>
<dbReference type="SUPFAM" id="SSF161093">
    <property type="entry name" value="MgtE membrane domain-like"/>
    <property type="match status" value="1"/>
</dbReference>
<dbReference type="STRING" id="28885.EI16_03315"/>
<dbReference type="InterPro" id="IPR006669">
    <property type="entry name" value="MgtE_transporter"/>
</dbReference>
<evidence type="ECO:0000256" key="2">
    <source>
        <dbReference type="ARBA" id="ARBA00009749"/>
    </source>
</evidence>
<feature type="transmembrane region" description="Helical" evidence="9">
    <location>
        <begin position="175"/>
        <end position="202"/>
    </location>
</feature>
<reference evidence="11 12" key="1">
    <citation type="submission" date="2014-04" db="EMBL/GenBank/DDBJ databases">
        <title>Draft genome sequence of Hydrogenovibrio marinus MH-110, a model organism for aerobic H2 metabolism.</title>
        <authorList>
            <person name="Cha H.J."/>
            <person name="Jo B.H."/>
            <person name="Hwang B.H."/>
        </authorList>
    </citation>
    <scope>NUCLEOTIDE SEQUENCE [LARGE SCALE GENOMIC DNA]</scope>
    <source>
        <strain evidence="11 12">MH-110</strain>
    </source>
</reference>
<dbReference type="Gene3D" id="3.10.580.10">
    <property type="entry name" value="CBS-domain"/>
    <property type="match status" value="1"/>
</dbReference>
<evidence type="ECO:0000256" key="7">
    <source>
        <dbReference type="ARBA" id="ARBA00023136"/>
    </source>
</evidence>
<evidence type="ECO:0000256" key="8">
    <source>
        <dbReference type="PROSITE-ProRule" id="PRU00703"/>
    </source>
</evidence>
<dbReference type="InterPro" id="IPR006667">
    <property type="entry name" value="SLC41_membr_dom"/>
</dbReference>
<dbReference type="InterPro" id="IPR036739">
    <property type="entry name" value="SLC41_membr_dom_sf"/>
</dbReference>
<feature type="transmembrane region" description="Helical" evidence="9">
    <location>
        <begin position="251"/>
        <end position="276"/>
    </location>
</feature>
<dbReference type="PANTHER" id="PTHR43773:SF1">
    <property type="entry name" value="MAGNESIUM TRANSPORTER MGTE"/>
    <property type="match status" value="1"/>
</dbReference>